<protein>
    <recommendedName>
        <fullName evidence="10">Clp R domain-containing protein</fullName>
    </recommendedName>
</protein>
<dbReference type="InterPro" id="IPR027417">
    <property type="entry name" value="P-loop_NTPase"/>
</dbReference>
<dbReference type="CDD" id="cd00009">
    <property type="entry name" value="AAA"/>
    <property type="match status" value="1"/>
</dbReference>
<dbReference type="GeneID" id="43583536"/>
<dbReference type="SUPFAM" id="SSF52540">
    <property type="entry name" value="P-loop containing nucleoside triphosphate hydrolases"/>
    <property type="match status" value="2"/>
</dbReference>
<dbReference type="SMART" id="SM00382">
    <property type="entry name" value="AAA"/>
    <property type="match status" value="2"/>
</dbReference>
<keyword evidence="4" id="KW-0143">Chaperone</keyword>
<dbReference type="GO" id="GO:0070370">
    <property type="term" value="P:cellular heat acclimation"/>
    <property type="evidence" value="ECO:0007669"/>
    <property type="project" value="TreeGrafter"/>
</dbReference>
<evidence type="ECO:0000313" key="8">
    <source>
        <dbReference type="EMBL" id="VVT55754.1"/>
    </source>
</evidence>
<dbReference type="Gene3D" id="1.10.8.60">
    <property type="match status" value="2"/>
</dbReference>
<feature type="domain" description="Clp ATPase C-terminal" evidence="7">
    <location>
        <begin position="799"/>
        <end position="886"/>
    </location>
</feature>
<dbReference type="CDD" id="cd19499">
    <property type="entry name" value="RecA-like_ClpB_Hsp104-like"/>
    <property type="match status" value="1"/>
</dbReference>
<organism evidence="8 9">
    <name type="scientific">Magnusiomyces paraingens</name>
    <dbReference type="NCBI Taxonomy" id="2606893"/>
    <lineage>
        <taxon>Eukaryota</taxon>
        <taxon>Fungi</taxon>
        <taxon>Dikarya</taxon>
        <taxon>Ascomycota</taxon>
        <taxon>Saccharomycotina</taxon>
        <taxon>Dipodascomycetes</taxon>
        <taxon>Dipodascales</taxon>
        <taxon>Dipodascaceae</taxon>
        <taxon>Magnusiomyces</taxon>
    </lineage>
</organism>
<evidence type="ECO:0000313" key="9">
    <source>
        <dbReference type="Proteomes" id="UP000398389"/>
    </source>
</evidence>
<keyword evidence="2" id="KW-0547">Nucleotide-binding</keyword>
<keyword evidence="1" id="KW-0677">Repeat</keyword>
<dbReference type="RefSeq" id="XP_031855327.1">
    <property type="nucleotide sequence ID" value="XM_031999436.1"/>
</dbReference>
<dbReference type="Pfam" id="PF10431">
    <property type="entry name" value="ClpB_D2-small"/>
    <property type="match status" value="1"/>
</dbReference>
<accession>A0A5E8BYK9</accession>
<evidence type="ECO:0000256" key="2">
    <source>
        <dbReference type="ARBA" id="ARBA00022741"/>
    </source>
</evidence>
<evidence type="ECO:0000256" key="5">
    <source>
        <dbReference type="SAM" id="Coils"/>
    </source>
</evidence>
<dbReference type="InterPro" id="IPR028299">
    <property type="entry name" value="ClpA/B_CS2"/>
</dbReference>
<dbReference type="Pfam" id="PF00004">
    <property type="entry name" value="AAA"/>
    <property type="match status" value="1"/>
</dbReference>
<dbReference type="EMBL" id="CABVLU010000003">
    <property type="protein sequence ID" value="VVT55754.1"/>
    <property type="molecule type" value="Genomic_DNA"/>
</dbReference>
<keyword evidence="3" id="KW-0067">ATP-binding</keyword>
<dbReference type="GO" id="GO:0016887">
    <property type="term" value="F:ATP hydrolysis activity"/>
    <property type="evidence" value="ECO:0007669"/>
    <property type="project" value="InterPro"/>
</dbReference>
<keyword evidence="5" id="KW-0175">Coiled coil</keyword>
<reference evidence="8 9" key="1">
    <citation type="submission" date="2019-09" db="EMBL/GenBank/DDBJ databases">
        <authorList>
            <person name="Brejova B."/>
        </authorList>
    </citation>
    <scope>NUCLEOTIDE SEQUENCE [LARGE SCALE GENOMIC DNA]</scope>
</reference>
<dbReference type="OrthoDB" id="47330at2759"/>
<sequence length="900" mass="102031">MATTETAHILRLSVDVELIRKFAVEYATDNWNLTITPMHFLYGFLKIEDEDDPYLHSIIFEKKTTTSYDSVLSLTNWRSLVEDELKGLCQSCRSVDTDDLIKQANDYIQSASKFQKNKNAVYIVRDHLIQRMLEDSEVLNLFEKQNISKVSMEDTINLKDMEARENKIEDTEYIKYYTKDLTQMARQGKLGMGAVGRETEIQQCLEILMRHSKANPILVGEPGVGKTAVVEGLAVLLAKSDPANPNEEKSTTEKSDEKLAKYNGIPPVLAGARILSLDIGALRSGAKYRGELEERIKNILDEIQMFQEPIIFFIDEIHMLMGDGHSDEANMLKPFLAREYSGMRCIGATTNTEYRKHIFPDPAFVRRFEKIDIAEPSEKTTLDILRSLKKKISKHHDIKILDEALETCVGLAKQYFAQKKMPDSAIDLLENSAAAAAANKMAMPEELVKMEQKLKSLTLKVESLQEDSLITGSNDQLQIERKKLNSIKARFDDMTQTNNALGTALENKKKILEENINKLKHLPKSSFEFKDISFFIPGLKNDIEELEKNINQSNAIPPGILNSALVRKVAAKLSGIPDTSLSHDDKLQLEEMQKYLREKIIGQPHAIDELCQKIRLKRMGLLQRDDIPLSFLFAGISGTGKTELAKQLAIKLFGSSSSLIRIDCSELQDKGSVTKLVGAPPGLVGFTEAGILTEGIRTRPYSIVLFDEIEKADFTVLTVLLQVLGDGRVRDNYGREINCSNAIFIMTSNYGAEQIAELPDERNDAYYQLLNQKFEGLLANKMSPELVNRISSVIIFNKLSQKAMDDILELRRKEYTEQLHKKDYRIELNFTSEAKEFLLSQWSSPLFGARPLTRLMEQEIYDKIGQMIIRNEIKRKDNCYKNVIVKLNELGRGLEISIEN</sequence>
<dbReference type="PANTHER" id="PTHR11638">
    <property type="entry name" value="ATP-DEPENDENT CLP PROTEASE"/>
    <property type="match status" value="1"/>
</dbReference>
<feature type="coiled-coil region" evidence="5">
    <location>
        <begin position="502"/>
        <end position="556"/>
    </location>
</feature>
<dbReference type="GO" id="GO:0051082">
    <property type="term" value="F:unfolded protein binding"/>
    <property type="evidence" value="ECO:0007669"/>
    <property type="project" value="TreeGrafter"/>
</dbReference>
<dbReference type="GO" id="GO:0051087">
    <property type="term" value="F:protein-folding chaperone binding"/>
    <property type="evidence" value="ECO:0007669"/>
    <property type="project" value="TreeGrafter"/>
</dbReference>
<dbReference type="InterPro" id="IPR050130">
    <property type="entry name" value="ClpA_ClpB"/>
</dbReference>
<dbReference type="AlphaFoldDB" id="A0A5E8BYK9"/>
<dbReference type="GO" id="GO:0005524">
    <property type="term" value="F:ATP binding"/>
    <property type="evidence" value="ECO:0007669"/>
    <property type="project" value="UniProtKB-KW"/>
</dbReference>
<dbReference type="SMART" id="SM01086">
    <property type="entry name" value="ClpB_D2-small"/>
    <property type="match status" value="1"/>
</dbReference>
<dbReference type="Proteomes" id="UP000398389">
    <property type="component" value="Unassembled WGS sequence"/>
</dbReference>
<proteinExistence type="predicted"/>
<feature type="domain" description="AAA+ ATPase" evidence="6">
    <location>
        <begin position="212"/>
        <end position="378"/>
    </location>
</feature>
<evidence type="ECO:0000256" key="4">
    <source>
        <dbReference type="ARBA" id="ARBA00023186"/>
    </source>
</evidence>
<evidence type="ECO:0000256" key="3">
    <source>
        <dbReference type="ARBA" id="ARBA00022840"/>
    </source>
</evidence>
<feature type="domain" description="AAA+ ATPase" evidence="6">
    <location>
        <begin position="627"/>
        <end position="800"/>
    </location>
</feature>
<evidence type="ECO:0008006" key="10">
    <source>
        <dbReference type="Google" id="ProtNLM"/>
    </source>
</evidence>
<dbReference type="PROSITE" id="PS00871">
    <property type="entry name" value="CLPAB_2"/>
    <property type="match status" value="1"/>
</dbReference>
<dbReference type="Gene3D" id="3.40.50.300">
    <property type="entry name" value="P-loop containing nucleotide triphosphate hydrolases"/>
    <property type="match status" value="2"/>
</dbReference>
<dbReference type="Gene3D" id="4.10.860.10">
    <property type="entry name" value="UVR domain"/>
    <property type="match status" value="1"/>
</dbReference>
<evidence type="ECO:0000259" key="6">
    <source>
        <dbReference type="SMART" id="SM00382"/>
    </source>
</evidence>
<dbReference type="Pfam" id="PF07724">
    <property type="entry name" value="AAA_2"/>
    <property type="match status" value="1"/>
</dbReference>
<keyword evidence="9" id="KW-1185">Reference proteome</keyword>
<dbReference type="InterPro" id="IPR041546">
    <property type="entry name" value="ClpA/ClpB_AAA_lid"/>
</dbReference>
<evidence type="ECO:0000259" key="7">
    <source>
        <dbReference type="SMART" id="SM01086"/>
    </source>
</evidence>
<dbReference type="GO" id="GO:0042026">
    <property type="term" value="P:protein refolding"/>
    <property type="evidence" value="ECO:0007669"/>
    <property type="project" value="TreeGrafter"/>
</dbReference>
<dbReference type="InterPro" id="IPR003959">
    <property type="entry name" value="ATPase_AAA_core"/>
</dbReference>
<dbReference type="Pfam" id="PF17871">
    <property type="entry name" value="AAA_lid_9"/>
    <property type="match status" value="1"/>
</dbReference>
<dbReference type="InterPro" id="IPR019489">
    <property type="entry name" value="Clp_ATPase_C"/>
</dbReference>
<dbReference type="PRINTS" id="PR00300">
    <property type="entry name" value="CLPPROTEASEA"/>
</dbReference>
<gene>
    <name evidence="8" type="ORF">SAPINGB_P004721</name>
</gene>
<dbReference type="InterPro" id="IPR003593">
    <property type="entry name" value="AAA+_ATPase"/>
</dbReference>
<evidence type="ECO:0000256" key="1">
    <source>
        <dbReference type="ARBA" id="ARBA00022737"/>
    </source>
</evidence>
<dbReference type="GO" id="GO:0005829">
    <property type="term" value="C:cytosol"/>
    <property type="evidence" value="ECO:0007669"/>
    <property type="project" value="TreeGrafter"/>
</dbReference>
<dbReference type="InterPro" id="IPR001270">
    <property type="entry name" value="ClpA/B"/>
</dbReference>
<dbReference type="PANTHER" id="PTHR11638:SF18">
    <property type="entry name" value="HEAT SHOCK PROTEIN 104"/>
    <property type="match status" value="1"/>
</dbReference>
<dbReference type="GO" id="GO:0043335">
    <property type="term" value="P:protein unfolding"/>
    <property type="evidence" value="ECO:0007669"/>
    <property type="project" value="TreeGrafter"/>
</dbReference>
<name>A0A5E8BYK9_9ASCO</name>